<dbReference type="PANTHER" id="PTHR34353:SF2">
    <property type="entry name" value="CRISPR-ASSOCIATED ENDONUCLEASE CAS1 1"/>
    <property type="match status" value="1"/>
</dbReference>
<dbReference type="InterPro" id="IPR002729">
    <property type="entry name" value="CRISPR-assoc_Cas1"/>
</dbReference>
<reference evidence="11" key="1">
    <citation type="journal article" date="2021" name="Microb. Physiol.">
        <title>Proteogenomic Insights into the Physiology of Marine, Sulfate-Reducing, Filamentous Desulfonema limicola and Desulfonema magnum.</title>
        <authorList>
            <person name="Schnaars V."/>
            <person name="Wohlbrand L."/>
            <person name="Scheve S."/>
            <person name="Hinrichs C."/>
            <person name="Reinhardt R."/>
            <person name="Rabus R."/>
        </authorList>
    </citation>
    <scope>NUCLEOTIDE SEQUENCE</scope>
    <source>
        <strain evidence="11">5ac10</strain>
    </source>
</reference>
<dbReference type="Pfam" id="PF01867">
    <property type="entry name" value="Cas_Cas1"/>
    <property type="match status" value="1"/>
</dbReference>
<keyword evidence="8 10" id="KW-0464">Manganese</keyword>
<comment type="function">
    <text evidence="10">CRISPR (clustered regularly interspaced short palindromic repeat), is an adaptive immune system that provides protection against mobile genetic elements (viruses, transposable elements and conjugative plasmids). CRISPR clusters contain spacers, sequences complementary to antecedent mobile elements, and target invading nucleic acids. CRISPR clusters are transcribed and processed into CRISPR RNA (crRNA). Acts as a dsDNA endonuclease. Involved in the integration of spacer DNA into the CRISPR cassette.</text>
</comment>
<dbReference type="InterPro" id="IPR050646">
    <property type="entry name" value="Cas1"/>
</dbReference>
<dbReference type="InterPro" id="IPR042211">
    <property type="entry name" value="CRISPR-assoc_Cas1_N"/>
</dbReference>
<keyword evidence="5 10" id="KW-0460">Magnesium</keyword>
<dbReference type="GO" id="GO:0043571">
    <property type="term" value="P:maintenance of CRISPR repeat elements"/>
    <property type="evidence" value="ECO:0007669"/>
    <property type="project" value="UniProtKB-UniRule"/>
</dbReference>
<dbReference type="Gene3D" id="1.20.120.920">
    <property type="entry name" value="CRISPR-associated endonuclease Cas1, C-terminal domain"/>
    <property type="match status" value="1"/>
</dbReference>
<dbReference type="GO" id="GO:0004519">
    <property type="term" value="F:endonuclease activity"/>
    <property type="evidence" value="ECO:0007669"/>
    <property type="project" value="UniProtKB-UniRule"/>
</dbReference>
<keyword evidence="7 10" id="KW-0238">DNA-binding</keyword>
<evidence type="ECO:0000256" key="1">
    <source>
        <dbReference type="ARBA" id="ARBA00022722"/>
    </source>
</evidence>
<evidence type="ECO:0000256" key="5">
    <source>
        <dbReference type="ARBA" id="ARBA00022842"/>
    </source>
</evidence>
<comment type="similarity">
    <text evidence="10">Belongs to the CRISPR-associated endonuclease Cas1 family.</text>
</comment>
<dbReference type="GO" id="GO:0003677">
    <property type="term" value="F:DNA binding"/>
    <property type="evidence" value="ECO:0007669"/>
    <property type="project" value="UniProtKB-KW"/>
</dbReference>
<keyword evidence="12" id="KW-1185">Reference proteome</keyword>
<dbReference type="EC" id="3.1.-.-" evidence="10"/>
<evidence type="ECO:0000256" key="7">
    <source>
        <dbReference type="ARBA" id="ARBA00023125"/>
    </source>
</evidence>
<keyword evidence="6 10" id="KW-0051">Antiviral defense</keyword>
<evidence type="ECO:0000256" key="10">
    <source>
        <dbReference type="HAMAP-Rule" id="MF_01470"/>
    </source>
</evidence>
<dbReference type="GO" id="GO:0016787">
    <property type="term" value="F:hydrolase activity"/>
    <property type="evidence" value="ECO:0007669"/>
    <property type="project" value="UniProtKB-KW"/>
</dbReference>
<comment type="subunit">
    <text evidence="9 10">Homodimer, forms a heterotetramer with a Cas2 homodimer.</text>
</comment>
<evidence type="ECO:0000256" key="8">
    <source>
        <dbReference type="ARBA" id="ARBA00023211"/>
    </source>
</evidence>
<dbReference type="HAMAP" id="MF_01470">
    <property type="entry name" value="Cas1"/>
    <property type="match status" value="1"/>
</dbReference>
<dbReference type="EMBL" id="CP061799">
    <property type="protein sequence ID" value="QTA81768.1"/>
    <property type="molecule type" value="Genomic_DNA"/>
</dbReference>
<dbReference type="NCBIfam" id="TIGR00287">
    <property type="entry name" value="cas1"/>
    <property type="match status" value="1"/>
</dbReference>
<evidence type="ECO:0000256" key="6">
    <source>
        <dbReference type="ARBA" id="ARBA00023118"/>
    </source>
</evidence>
<dbReference type="CDD" id="cd09634">
    <property type="entry name" value="Cas1_I-II-III"/>
    <property type="match status" value="1"/>
</dbReference>
<accession>A0A975BAG9</accession>
<keyword evidence="4 10" id="KW-0378">Hydrolase</keyword>
<proteinExistence type="inferred from homology"/>
<evidence type="ECO:0000313" key="12">
    <source>
        <dbReference type="Proteomes" id="UP000663720"/>
    </source>
</evidence>
<comment type="cofactor">
    <cofactor evidence="10">
        <name>Mg(2+)</name>
        <dbReference type="ChEBI" id="CHEBI:18420"/>
    </cofactor>
    <cofactor evidence="10">
        <name>Mn(2+)</name>
        <dbReference type="ChEBI" id="CHEBI:29035"/>
    </cofactor>
</comment>
<dbReference type="Gene3D" id="3.100.10.20">
    <property type="entry name" value="CRISPR-associated endonuclease Cas1, N-terminal domain"/>
    <property type="match status" value="1"/>
</dbReference>
<sequence length="327" mass="36997">MSKLSVILDRKELVVRMESDILRIDQPACNPEKIPLNLVREVIVIGRPMVSSDVWRSLASRNIPAVLLSSRGSGEAAYMGAGLSVNIVNRVKQYECCQNKEIAMKIGKWLINKKLEGQEKILKELDKSGREAVPYSEQIKNIRDNLGKAENNHELMGYEGSAAAAYFKGISSFLEEKWHFSGRNRRPPVDPVNSLLSLSYVIAAGEILRVVQVRGLDPCIGFFHALQSGRQSLILDILEPIRPEIDRFVFSLLDNPLTPSDFRTSERDGCRLTKNARRIYYNAWAVWKSGEREEAAQTSLEQMIIETVREIIRFINPDSPEIITPDE</sequence>
<dbReference type="Proteomes" id="UP000663720">
    <property type="component" value="Chromosome"/>
</dbReference>
<keyword evidence="1 10" id="KW-0540">Nuclease</keyword>
<gene>
    <name evidence="11" type="primary">cas1-2</name>
    <name evidence="10" type="synonym">cas1</name>
    <name evidence="11" type="ORF">dnl_41170</name>
</gene>
<keyword evidence="3 10" id="KW-0255">Endonuclease</keyword>
<dbReference type="GO" id="GO:0051607">
    <property type="term" value="P:defense response to virus"/>
    <property type="evidence" value="ECO:0007669"/>
    <property type="project" value="UniProtKB-UniRule"/>
</dbReference>
<organism evidence="11 12">
    <name type="scientific">Desulfonema limicola</name>
    <dbReference type="NCBI Taxonomy" id="45656"/>
    <lineage>
        <taxon>Bacteria</taxon>
        <taxon>Pseudomonadati</taxon>
        <taxon>Thermodesulfobacteriota</taxon>
        <taxon>Desulfobacteria</taxon>
        <taxon>Desulfobacterales</taxon>
        <taxon>Desulfococcaceae</taxon>
        <taxon>Desulfonema</taxon>
    </lineage>
</organism>
<dbReference type="PANTHER" id="PTHR34353">
    <property type="entry name" value="CRISPR-ASSOCIATED ENDONUCLEASE CAS1 1"/>
    <property type="match status" value="1"/>
</dbReference>
<evidence type="ECO:0000256" key="3">
    <source>
        <dbReference type="ARBA" id="ARBA00022759"/>
    </source>
</evidence>
<evidence type="ECO:0000256" key="4">
    <source>
        <dbReference type="ARBA" id="ARBA00022801"/>
    </source>
</evidence>
<dbReference type="KEGG" id="dli:dnl_41170"/>
<evidence type="ECO:0000313" key="11">
    <source>
        <dbReference type="EMBL" id="QTA81768.1"/>
    </source>
</evidence>
<evidence type="ECO:0000256" key="9">
    <source>
        <dbReference type="ARBA" id="ARBA00038592"/>
    </source>
</evidence>
<keyword evidence="2 10" id="KW-0479">Metal-binding</keyword>
<protein>
    <recommendedName>
        <fullName evidence="10">CRISPR-associated endonuclease Cas1</fullName>
        <ecNumber evidence="10">3.1.-.-</ecNumber>
    </recommendedName>
</protein>
<feature type="binding site" evidence="10">
    <location>
        <position position="224"/>
    </location>
    <ligand>
        <name>Mn(2+)</name>
        <dbReference type="ChEBI" id="CHEBI:29035"/>
    </ligand>
</feature>
<dbReference type="GO" id="GO:0046872">
    <property type="term" value="F:metal ion binding"/>
    <property type="evidence" value="ECO:0007669"/>
    <property type="project" value="UniProtKB-UniRule"/>
</dbReference>
<feature type="binding site" evidence="10">
    <location>
        <position position="159"/>
    </location>
    <ligand>
        <name>Mn(2+)</name>
        <dbReference type="ChEBI" id="CHEBI:29035"/>
    </ligand>
</feature>
<dbReference type="RefSeq" id="WP_207687770.1">
    <property type="nucleotide sequence ID" value="NZ_CP061799.1"/>
</dbReference>
<evidence type="ECO:0000256" key="2">
    <source>
        <dbReference type="ARBA" id="ARBA00022723"/>
    </source>
</evidence>
<name>A0A975BAG9_9BACT</name>
<feature type="binding site" evidence="10">
    <location>
        <position position="239"/>
    </location>
    <ligand>
        <name>Mn(2+)</name>
        <dbReference type="ChEBI" id="CHEBI:29035"/>
    </ligand>
</feature>
<dbReference type="AlphaFoldDB" id="A0A975BAG9"/>
<dbReference type="InterPro" id="IPR042206">
    <property type="entry name" value="CRISPR-assoc_Cas1_C"/>
</dbReference>